<comment type="caution">
    <text evidence="3">The sequence shown here is derived from an EMBL/GenBank/DDBJ whole genome shotgun (WGS) entry which is preliminary data.</text>
</comment>
<keyword evidence="1" id="KW-0812">Transmembrane</keyword>
<evidence type="ECO:0000313" key="3">
    <source>
        <dbReference type="EMBL" id="PIZ16277.1"/>
    </source>
</evidence>
<dbReference type="Pfam" id="PF04015">
    <property type="entry name" value="DUF362"/>
    <property type="match status" value="2"/>
</dbReference>
<sequence>MKNKWSNYFWFSLACLAWFILRVGVKPSRIVYPCQRVAAAQSGWFITVFIIPIFISLWKQIKKIFFSRHFWTAVFACLAVLAVVFGLRFRGRPGSVYAGSAGSAGQTIPAMDHTRSSLPASAFTEVSFRYEPSAYYGETPPYDENDNPVYGLVWQAVEDLGLGTHSNPLDALVNPGDTVLIKVNLMACTAVTYTHPAVVRPVVDMCIAAGASAVLVGDGSQGCTGCDSAYDIMGKTGYETMMQVLQVRNPGIILRTIGLGDLNHWRWIYMGSYSSFAGSGYSNLDLPNYNNPYFFETDCYGVNPKGQAMAWYAVSDHELAVPVIINVAKMKCHQGMINTLCIKNHVGSTMPSTTNWTGFTNARLPHTKAGASGNEIYFGNDIFWRSIADMNKIVLYADRDGILRTSRQRRYFNVVDAVQASEYDNFAWPGKTCWRQCVLAGEDPAAVDAVGSRVMCYDWKLIPVIHKSAGEQVLYIGTDDASKIMVKGDDISQMTHIFEHCTDWGAYSAGLNITDYTPPGISMSTVIRDNSGVRIRASSGGVKAAFAFYRAEGTWSVKKMEVSGDWIWATLPSQTTEYWVQAQDEYFNFSRSGCQYCRSISNVIVYPVPYNPATGNMTFGFLTDNATINIYSIAGEFVRRLDKTGTGETKEWDGRNAEEEIVAGGVYIYSITNPAGEKKTGKFMVI</sequence>
<accession>A0A2M7S9R4</accession>
<dbReference type="InterPro" id="IPR007160">
    <property type="entry name" value="DUF362"/>
</dbReference>
<organism evidence="3 4">
    <name type="scientific">Candidatus Desantisbacteria bacterium CG_4_10_14_0_8_um_filter_48_22</name>
    <dbReference type="NCBI Taxonomy" id="1974543"/>
    <lineage>
        <taxon>Bacteria</taxon>
        <taxon>Candidatus Desantisiibacteriota</taxon>
    </lineage>
</organism>
<evidence type="ECO:0000313" key="4">
    <source>
        <dbReference type="Proteomes" id="UP000229307"/>
    </source>
</evidence>
<evidence type="ECO:0000259" key="2">
    <source>
        <dbReference type="Pfam" id="PF04015"/>
    </source>
</evidence>
<dbReference type="Gene3D" id="2.60.40.4070">
    <property type="match status" value="1"/>
</dbReference>
<feature type="transmembrane region" description="Helical" evidence="1">
    <location>
        <begin position="7"/>
        <end position="25"/>
    </location>
</feature>
<protein>
    <recommendedName>
        <fullName evidence="2">DUF362 domain-containing protein</fullName>
    </recommendedName>
</protein>
<feature type="transmembrane region" description="Helical" evidence="1">
    <location>
        <begin position="37"/>
        <end position="58"/>
    </location>
</feature>
<feature type="domain" description="DUF362" evidence="2">
    <location>
        <begin position="179"/>
        <end position="247"/>
    </location>
</feature>
<name>A0A2M7S9R4_9BACT</name>
<keyword evidence="1" id="KW-1133">Transmembrane helix</keyword>
<gene>
    <name evidence="3" type="ORF">COY52_07570</name>
</gene>
<dbReference type="EMBL" id="PFMR01000199">
    <property type="protein sequence ID" value="PIZ16277.1"/>
    <property type="molecule type" value="Genomic_DNA"/>
</dbReference>
<proteinExistence type="predicted"/>
<feature type="transmembrane region" description="Helical" evidence="1">
    <location>
        <begin position="70"/>
        <end position="89"/>
    </location>
</feature>
<keyword evidence="1" id="KW-0472">Membrane</keyword>
<feature type="non-terminal residue" evidence="3">
    <location>
        <position position="686"/>
    </location>
</feature>
<dbReference type="AlphaFoldDB" id="A0A2M7S9R4"/>
<dbReference type="PROSITE" id="PS51257">
    <property type="entry name" value="PROKAR_LIPOPROTEIN"/>
    <property type="match status" value="1"/>
</dbReference>
<feature type="domain" description="DUF362" evidence="2">
    <location>
        <begin position="304"/>
        <end position="452"/>
    </location>
</feature>
<reference evidence="4" key="1">
    <citation type="submission" date="2017-09" db="EMBL/GenBank/DDBJ databases">
        <title>Depth-based differentiation of microbial function through sediment-hosted aquifers and enrichment of novel symbionts in the deep terrestrial subsurface.</title>
        <authorList>
            <person name="Probst A.J."/>
            <person name="Ladd B."/>
            <person name="Jarett J.K."/>
            <person name="Geller-Mcgrath D.E."/>
            <person name="Sieber C.M.K."/>
            <person name="Emerson J.B."/>
            <person name="Anantharaman K."/>
            <person name="Thomas B.C."/>
            <person name="Malmstrom R."/>
            <person name="Stieglmeier M."/>
            <person name="Klingl A."/>
            <person name="Woyke T."/>
            <person name="Ryan C.M."/>
            <person name="Banfield J.F."/>
        </authorList>
    </citation>
    <scope>NUCLEOTIDE SEQUENCE [LARGE SCALE GENOMIC DNA]</scope>
</reference>
<dbReference type="Proteomes" id="UP000229307">
    <property type="component" value="Unassembled WGS sequence"/>
</dbReference>
<evidence type="ECO:0000256" key="1">
    <source>
        <dbReference type="SAM" id="Phobius"/>
    </source>
</evidence>